<name>A0A318UZD3_9GAMM</name>
<proteinExistence type="predicted"/>
<organism evidence="1 2">
    <name type="scientific">Marinomonas alcarazii</name>
    <dbReference type="NCBI Taxonomy" id="491949"/>
    <lineage>
        <taxon>Bacteria</taxon>
        <taxon>Pseudomonadati</taxon>
        <taxon>Pseudomonadota</taxon>
        <taxon>Gammaproteobacteria</taxon>
        <taxon>Oceanospirillales</taxon>
        <taxon>Oceanospirillaceae</taxon>
        <taxon>Marinomonas</taxon>
    </lineage>
</organism>
<keyword evidence="2" id="KW-1185">Reference proteome</keyword>
<sequence>MNPFLFLGTLRKVSSAQRPRYSLGASFFSLN</sequence>
<evidence type="ECO:0000313" key="2">
    <source>
        <dbReference type="Proteomes" id="UP000247551"/>
    </source>
</evidence>
<dbReference type="Proteomes" id="UP000247551">
    <property type="component" value="Unassembled WGS sequence"/>
</dbReference>
<evidence type="ECO:0000313" key="1">
    <source>
        <dbReference type="EMBL" id="PYF81023.1"/>
    </source>
</evidence>
<dbReference type="AlphaFoldDB" id="A0A318UZD3"/>
<gene>
    <name evidence="1" type="ORF">DFP75_105113</name>
</gene>
<reference evidence="1 2" key="1">
    <citation type="submission" date="2018-06" db="EMBL/GenBank/DDBJ databases">
        <title>Genomic Encyclopedia of Type Strains, Phase III (KMG-III): the genomes of soil and plant-associated and newly described type strains.</title>
        <authorList>
            <person name="Whitman W."/>
        </authorList>
    </citation>
    <scope>NUCLEOTIDE SEQUENCE [LARGE SCALE GENOMIC DNA]</scope>
    <source>
        <strain evidence="1 2">CECT 7730</strain>
    </source>
</reference>
<protein>
    <submittedName>
        <fullName evidence="1">Uncharacterized protein</fullName>
    </submittedName>
</protein>
<accession>A0A318UZD3</accession>
<comment type="caution">
    <text evidence="1">The sequence shown here is derived from an EMBL/GenBank/DDBJ whole genome shotgun (WGS) entry which is preliminary data.</text>
</comment>
<dbReference type="EMBL" id="QKLW01000005">
    <property type="protein sequence ID" value="PYF81023.1"/>
    <property type="molecule type" value="Genomic_DNA"/>
</dbReference>